<dbReference type="GO" id="GO:0046872">
    <property type="term" value="F:metal ion binding"/>
    <property type="evidence" value="ECO:0007669"/>
    <property type="project" value="InterPro"/>
</dbReference>
<dbReference type="GO" id="GO:0005975">
    <property type="term" value="P:carbohydrate metabolic process"/>
    <property type="evidence" value="ECO:0007669"/>
    <property type="project" value="InterPro"/>
</dbReference>
<dbReference type="InterPro" id="IPR041371">
    <property type="entry name" value="GH92_N"/>
</dbReference>
<reference evidence="8" key="1">
    <citation type="submission" date="2016-03" db="EMBL/GenBank/DDBJ databases">
        <title>Complete genome sequence of the type strain Actinoalloteichus hymeniacidonis DSM 45092.</title>
        <authorList>
            <person name="Schaffert L."/>
            <person name="Albersmeier A."/>
            <person name="Winkler A."/>
            <person name="Kalinowski J."/>
            <person name="Zotchev S."/>
            <person name="Ruckert C."/>
        </authorList>
    </citation>
    <scope>NUCLEOTIDE SEQUENCE [LARGE SCALE GENOMIC DNA]</scope>
    <source>
        <strain evidence="8">HPA177(T) (DSM 45092(T))</strain>
    </source>
</reference>
<gene>
    <name evidence="7" type="ORF">TL08_16405</name>
</gene>
<dbReference type="InterPro" id="IPR008928">
    <property type="entry name" value="6-hairpin_glycosidase_sf"/>
</dbReference>
<dbReference type="Pfam" id="PF07971">
    <property type="entry name" value="Glyco_hydro_92"/>
    <property type="match status" value="1"/>
</dbReference>
<protein>
    <submittedName>
        <fullName evidence="7">Alpha-1,2-mannosidase, putative</fullName>
    </submittedName>
</protein>
<sequence>MEATPHPASSAGGPRPGSGAAPRRAGSTLRRTIGSGLVAVLVAGLAPLATTLPAHAAELDPFDAVDPFIGTELDTTQNKGNSAYGNTWPGATVPFGMVQSSPTTYRTSDGDQKGGYEYTADQLRGFGMTRLSGTGCEGRNSGFDFPILPYTETLVDDTLPVNPATDIEDYYLDFDHDDETAEPGYYRVDLPANVDVELTATTRTAVSAFDFNGRGTRDSTLLLDVAGSNNRVFGSGVEIDGRTVSGWVESATVCDEGGRYRAYFSASFDRNIKSFGTWDRDGVHLGSTGTESINPDGDGKHAAGAFLTFPAGARVTAKVGLSYVSIDNAEENRETEVGSTRFDNVRTSAAETWREALGTLDVRGGTAEERTKFYTAVYHSLLHPNVFDDVNGEYAGYDGETKTVAEGRHHYVNHAGWDGYRSHAQLVALLFPKVGDDINQSLVDMVDQTGRWPNWPHLNQPQQKMSGDSLQTVLASIDAFGSTDYDRQAALDSMVDSQTLPADETNRAHAHQYFSTGMIENRRGDSATSKVLEYSINDFSIAQLADRLDDQNAYRQFMVRAQNWQNVFDDETSHIRPRERNGFDRDFELGERGNQFEQATGYQYGWMVPHNVGTLVDKRGGIDTVTAALDDHTSELDAGVYGTADAYLSNQPSFSMPFVYHWLRQPHRTTDVLYRAVEEMYDTTPSGLPGNDDLGSLSAWYVWANIGLFPSIYGTANLMVSAPMFEGVEIRSADSDRAISIDAPGAGEDGKYTVGLDVDGEATTASWLPEDFAQRGGSLRFELAATPGGWGTGAQDVPPSYTDGTDGRNNIGITPEGRGDLGSLDLSDNSLSRDALADAGAAPGAELPLGDTGVVFTWPDTEPGEPDNWIPHGQRIELGGETATGISFLGLATNGPATGRATVEYVDGSTQDVTVAFTDWTPGTNYQYGNEPLVTAVGRNRADGSADTAETKVFGTVPQLLDATKPVASVTLPQGTDRGIMHVFDVALTSNPDLEVPGALPERIVLTPTEQPSTSQAITWRTDAAIDQGAAEIRMAGTEQWRTVEARTSEEQVSGGLPTRSHSAVVDGLEPSTEYEYRVGTDRWWSEEYRFTTAGAAGEEFTFIHLGDAQNELTDKWTPVVEDAFERFPDAVASVHAGDLVNTAGNDGEWGEWFTAMDGQSQTSNVIATPGNHEYSGDALLKSWGSQFEYPANGPVSTPAADDSPAEIQRAAYEEHMAEVLTESAYYTDYQGVRFLSLSASHRDARQLMTPPDLPACEVDCPEPERLWLDIQGRWLEQILADNPNKWTVVVFHHPVFSTAVGRDEPLVREMWLPVLQRNDIDLVLMGHDHTYARGYVDADATDTPGITTGPVYAVSVAGPKYYEQQDEDDNIWTRNGATQVARAGHTSTFQGITVTENQIRYESIVAAKWDDQSTTDKEVGETLDAFTITKYDDGTKYVTEDGVDVPAGPDGVGPTS</sequence>
<proteinExistence type="predicted"/>
<dbReference type="PANTHER" id="PTHR12143">
    <property type="entry name" value="PEPTIDE N-GLYCANASE PNGASE -RELATED"/>
    <property type="match status" value="1"/>
</dbReference>
<feature type="region of interest" description="Disordered" evidence="2">
    <location>
        <begin position="789"/>
        <end position="826"/>
    </location>
</feature>
<dbReference type="GO" id="GO:0000224">
    <property type="term" value="F:peptide-N4-(N-acetyl-beta-glucosaminyl)asparagine amidase activity"/>
    <property type="evidence" value="ECO:0007669"/>
    <property type="project" value="TreeGrafter"/>
</dbReference>
<dbReference type="Pfam" id="PF17678">
    <property type="entry name" value="Glyco_hydro_92N"/>
    <property type="match status" value="1"/>
</dbReference>
<feature type="domain" description="Purple acid phosphatase N-terminal" evidence="5">
    <location>
        <begin position="1001"/>
        <end position="1093"/>
    </location>
</feature>
<dbReference type="SUPFAM" id="SSF49363">
    <property type="entry name" value="Purple acid phosphatase, N-terminal domain"/>
    <property type="match status" value="1"/>
</dbReference>
<dbReference type="InterPro" id="IPR004843">
    <property type="entry name" value="Calcineurin-like_PHP"/>
</dbReference>
<dbReference type="GO" id="GO:0006516">
    <property type="term" value="P:glycoprotein catabolic process"/>
    <property type="evidence" value="ECO:0007669"/>
    <property type="project" value="TreeGrafter"/>
</dbReference>
<evidence type="ECO:0000313" key="7">
    <source>
        <dbReference type="EMBL" id="AOS64081.1"/>
    </source>
</evidence>
<dbReference type="RefSeq" id="WP_069853785.1">
    <property type="nucleotide sequence ID" value="NZ_CP014859.1"/>
</dbReference>
<dbReference type="InterPro" id="IPR005887">
    <property type="entry name" value="GH92_a_mannosidase_put"/>
</dbReference>
<accession>A0AAC9MZL3</accession>
<dbReference type="Proteomes" id="UP000095210">
    <property type="component" value="Chromosome"/>
</dbReference>
<feature type="domain" description="Glycosyl hydrolase family 92" evidence="4">
    <location>
        <begin position="328"/>
        <end position="784"/>
    </location>
</feature>
<dbReference type="Gene3D" id="2.60.40.380">
    <property type="entry name" value="Purple acid phosphatase-like, N-terminal"/>
    <property type="match status" value="1"/>
</dbReference>
<dbReference type="Gene3D" id="3.60.21.10">
    <property type="match status" value="1"/>
</dbReference>
<dbReference type="InterPro" id="IPR029052">
    <property type="entry name" value="Metallo-depent_PP-like"/>
</dbReference>
<keyword evidence="1" id="KW-0732">Signal</keyword>
<dbReference type="Pfam" id="PF16656">
    <property type="entry name" value="Pur_ac_phosph_N"/>
    <property type="match status" value="1"/>
</dbReference>
<dbReference type="SUPFAM" id="SSF56300">
    <property type="entry name" value="Metallo-dependent phosphatases"/>
    <property type="match status" value="1"/>
</dbReference>
<feature type="domain" description="Calcineurin-like phosphoesterase" evidence="3">
    <location>
        <begin position="1102"/>
        <end position="1332"/>
    </location>
</feature>
<organism evidence="7 8">
    <name type="scientific">Actinoalloteichus hymeniacidonis</name>
    <dbReference type="NCBI Taxonomy" id="340345"/>
    <lineage>
        <taxon>Bacteria</taxon>
        <taxon>Bacillati</taxon>
        <taxon>Actinomycetota</taxon>
        <taxon>Actinomycetes</taxon>
        <taxon>Pseudonocardiales</taxon>
        <taxon>Pseudonocardiaceae</taxon>
        <taxon>Actinoalloteichus</taxon>
    </lineage>
</organism>
<dbReference type="Pfam" id="PF00149">
    <property type="entry name" value="Metallophos"/>
    <property type="match status" value="1"/>
</dbReference>
<feature type="domain" description="Glycosyl hydrolase family 92 N-terminal" evidence="6">
    <location>
        <begin position="65"/>
        <end position="322"/>
    </location>
</feature>
<dbReference type="GO" id="GO:0003993">
    <property type="term" value="F:acid phosphatase activity"/>
    <property type="evidence" value="ECO:0007669"/>
    <property type="project" value="InterPro"/>
</dbReference>
<evidence type="ECO:0000259" key="3">
    <source>
        <dbReference type="Pfam" id="PF00149"/>
    </source>
</evidence>
<evidence type="ECO:0000256" key="1">
    <source>
        <dbReference type="ARBA" id="ARBA00022729"/>
    </source>
</evidence>
<dbReference type="InterPro" id="IPR012939">
    <property type="entry name" value="Glyco_hydro_92"/>
</dbReference>
<evidence type="ECO:0000256" key="2">
    <source>
        <dbReference type="SAM" id="MobiDB-lite"/>
    </source>
</evidence>
<dbReference type="NCBIfam" id="TIGR01180">
    <property type="entry name" value="aman2_put"/>
    <property type="match status" value="1"/>
</dbReference>
<dbReference type="KEGG" id="ahm:TL08_16405"/>
<dbReference type="InterPro" id="IPR003961">
    <property type="entry name" value="FN3_dom"/>
</dbReference>
<dbReference type="InterPro" id="IPR008963">
    <property type="entry name" value="Purple_acid_Pase-like_N"/>
</dbReference>
<dbReference type="CDD" id="cd00063">
    <property type="entry name" value="FN3"/>
    <property type="match status" value="1"/>
</dbReference>
<name>A0AAC9MZL3_9PSEU</name>
<dbReference type="EMBL" id="CP014859">
    <property type="protein sequence ID" value="AOS64081.1"/>
    <property type="molecule type" value="Genomic_DNA"/>
</dbReference>
<dbReference type="SUPFAM" id="SSF48208">
    <property type="entry name" value="Six-hairpin glycosidases"/>
    <property type="match status" value="1"/>
</dbReference>
<dbReference type="Gene3D" id="1.20.1610.10">
    <property type="entry name" value="alpha-1,2-mannosidases domains"/>
    <property type="match status" value="1"/>
</dbReference>
<feature type="region of interest" description="Disordered" evidence="2">
    <location>
        <begin position="1"/>
        <end position="26"/>
    </location>
</feature>
<evidence type="ECO:0000259" key="4">
    <source>
        <dbReference type="Pfam" id="PF07971"/>
    </source>
</evidence>
<dbReference type="Gene3D" id="2.70.98.10">
    <property type="match status" value="1"/>
</dbReference>
<feature type="compositionally biased region" description="Low complexity" evidence="2">
    <location>
        <begin position="7"/>
        <end position="26"/>
    </location>
</feature>
<dbReference type="Gene3D" id="1.20.1050.60">
    <property type="entry name" value="alpha-1,2-mannosidase"/>
    <property type="match status" value="1"/>
</dbReference>
<dbReference type="GO" id="GO:0005829">
    <property type="term" value="C:cytosol"/>
    <property type="evidence" value="ECO:0007669"/>
    <property type="project" value="TreeGrafter"/>
</dbReference>
<dbReference type="InterPro" id="IPR015914">
    <property type="entry name" value="PAPs_N"/>
</dbReference>
<dbReference type="InterPro" id="IPR014718">
    <property type="entry name" value="GH-type_carb-bd"/>
</dbReference>
<evidence type="ECO:0000259" key="5">
    <source>
        <dbReference type="Pfam" id="PF16656"/>
    </source>
</evidence>
<evidence type="ECO:0000259" key="6">
    <source>
        <dbReference type="Pfam" id="PF17678"/>
    </source>
</evidence>
<evidence type="ECO:0000313" key="8">
    <source>
        <dbReference type="Proteomes" id="UP000095210"/>
    </source>
</evidence>
<dbReference type="InterPro" id="IPR050883">
    <property type="entry name" value="PNGase"/>
</dbReference>
<dbReference type="PANTHER" id="PTHR12143:SF39">
    <property type="entry name" value="SECRETED PROTEIN"/>
    <property type="match status" value="1"/>
</dbReference>
<dbReference type="GO" id="GO:0030246">
    <property type="term" value="F:carbohydrate binding"/>
    <property type="evidence" value="ECO:0007669"/>
    <property type="project" value="InterPro"/>
</dbReference>
<keyword evidence="8" id="KW-1185">Reference proteome</keyword>
<dbReference type="Gene3D" id="3.30.2080.10">
    <property type="entry name" value="GH92 mannosidase domain"/>
    <property type="match status" value="1"/>
</dbReference>